<dbReference type="Pfam" id="PF12542">
    <property type="entry name" value="CWC25"/>
    <property type="match status" value="1"/>
</dbReference>
<evidence type="ECO:0000256" key="6">
    <source>
        <dbReference type="ARBA" id="ARBA00023187"/>
    </source>
</evidence>
<evidence type="ECO:0000256" key="8">
    <source>
        <dbReference type="SAM" id="MobiDB-lite"/>
    </source>
</evidence>
<evidence type="ECO:0000256" key="2">
    <source>
        <dbReference type="ARBA" id="ARBA00006695"/>
    </source>
</evidence>
<keyword evidence="3" id="KW-0507">mRNA processing</keyword>
<dbReference type="AlphaFoldDB" id="A0A0N5AGX7"/>
<feature type="compositionally biased region" description="Basic and acidic residues" evidence="8">
    <location>
        <begin position="150"/>
        <end position="191"/>
    </location>
</feature>
<dbReference type="GO" id="GO:0000398">
    <property type="term" value="P:mRNA splicing, via spliceosome"/>
    <property type="evidence" value="ECO:0007669"/>
    <property type="project" value="TreeGrafter"/>
</dbReference>
<keyword evidence="4" id="KW-0747">Spliceosome</keyword>
<comment type="subcellular location">
    <subcellularLocation>
        <location evidence="1">Nucleus</location>
    </subcellularLocation>
</comment>
<feature type="region of interest" description="Disordered" evidence="8">
    <location>
        <begin position="116"/>
        <end position="305"/>
    </location>
</feature>
<dbReference type="Proteomes" id="UP000046393">
    <property type="component" value="Unplaced"/>
</dbReference>
<keyword evidence="9" id="KW-1185">Reference proteome</keyword>
<comment type="similarity">
    <text evidence="2">Belongs to the CWC25 family.</text>
</comment>
<protein>
    <submittedName>
        <fullName evidence="10">Pre-mRNA-splicing factor CWC25 homolog</fullName>
    </submittedName>
</protein>
<evidence type="ECO:0000256" key="1">
    <source>
        <dbReference type="ARBA" id="ARBA00004123"/>
    </source>
</evidence>
<evidence type="ECO:0000256" key="7">
    <source>
        <dbReference type="ARBA" id="ARBA00023242"/>
    </source>
</evidence>
<keyword evidence="5" id="KW-0175">Coiled coil</keyword>
<evidence type="ECO:0000313" key="10">
    <source>
        <dbReference type="WBParaSite" id="SMUV_0000360701-mRNA-1"/>
    </source>
</evidence>
<accession>A0A0N5AGX7</accession>
<feature type="compositionally biased region" description="Basic residues" evidence="8">
    <location>
        <begin position="119"/>
        <end position="139"/>
    </location>
</feature>
<organism evidence="9 10">
    <name type="scientific">Syphacia muris</name>
    <dbReference type="NCBI Taxonomy" id="451379"/>
    <lineage>
        <taxon>Eukaryota</taxon>
        <taxon>Metazoa</taxon>
        <taxon>Ecdysozoa</taxon>
        <taxon>Nematoda</taxon>
        <taxon>Chromadorea</taxon>
        <taxon>Rhabditida</taxon>
        <taxon>Spirurina</taxon>
        <taxon>Oxyuridomorpha</taxon>
        <taxon>Oxyuroidea</taxon>
        <taxon>Oxyuridae</taxon>
        <taxon>Syphacia</taxon>
    </lineage>
</organism>
<dbReference type="InterPro" id="IPR022209">
    <property type="entry name" value="CWC25"/>
</dbReference>
<sequence length="349" mass="40753">MSESGNRDTQLNWIYEGTKAAINREDYLLGKRVNKNFELYSDVVNNEKEDNFDLITSGRSRIVENSNTKTSNLEINVVRKEDPLVAIKVKEETLRQEKLENPLFLMRMQRLLKEAMEKKARKQRRKEMKELRKRRKRHSSASPDESVCSGEKEKHSEKVSDNGRNNSIEKSEKKRMFDSHIPEHLRPKNENDSDSSSSDQKSADAEMLKQPCKVYGLIEAKSNKKTTNASKASDSQVTTDQRTNNLKQQVQDFSRKPTKRKLTDEEKEAKLREMTENAKWRDSSRKQALKRANEKEKIEEEKEKRAPADFIKPMLNFSGSTITLEKRLNSTRKNLQKDYGYMERSLSKR</sequence>
<evidence type="ECO:0000313" key="9">
    <source>
        <dbReference type="Proteomes" id="UP000046393"/>
    </source>
</evidence>
<keyword evidence="6" id="KW-0508">mRNA splicing</keyword>
<dbReference type="PANTHER" id="PTHR16196">
    <property type="entry name" value="CELL CYCLE CONTROL PROTEIN CWF25"/>
    <property type="match status" value="1"/>
</dbReference>
<name>A0A0N5AGX7_9BILA</name>
<evidence type="ECO:0000256" key="3">
    <source>
        <dbReference type="ARBA" id="ARBA00022664"/>
    </source>
</evidence>
<feature type="compositionally biased region" description="Basic and acidic residues" evidence="8">
    <location>
        <begin position="261"/>
        <end position="305"/>
    </location>
</feature>
<dbReference type="InterPro" id="IPR051376">
    <property type="entry name" value="CWC25_splicing_factor"/>
</dbReference>
<dbReference type="PANTHER" id="PTHR16196:SF0">
    <property type="entry name" value="PRE-MRNA-SPLICING FACTOR CWC25 HOMOLOG"/>
    <property type="match status" value="1"/>
</dbReference>
<feature type="compositionally biased region" description="Polar residues" evidence="8">
    <location>
        <begin position="225"/>
        <end position="252"/>
    </location>
</feature>
<dbReference type="WBParaSite" id="SMUV_0000360701-mRNA-1">
    <property type="protein sequence ID" value="SMUV_0000360701-mRNA-1"/>
    <property type="gene ID" value="SMUV_0000360701"/>
</dbReference>
<keyword evidence="7" id="KW-0539">Nucleus</keyword>
<reference evidence="10" key="1">
    <citation type="submission" date="2017-02" db="UniProtKB">
        <authorList>
            <consortium name="WormBaseParasite"/>
        </authorList>
    </citation>
    <scope>IDENTIFICATION</scope>
</reference>
<dbReference type="GO" id="GO:0005684">
    <property type="term" value="C:U2-type spliceosomal complex"/>
    <property type="evidence" value="ECO:0007669"/>
    <property type="project" value="TreeGrafter"/>
</dbReference>
<proteinExistence type="inferred from homology"/>
<dbReference type="STRING" id="451379.A0A0N5AGX7"/>
<evidence type="ECO:0000256" key="4">
    <source>
        <dbReference type="ARBA" id="ARBA00022728"/>
    </source>
</evidence>
<evidence type="ECO:0000256" key="5">
    <source>
        <dbReference type="ARBA" id="ARBA00023054"/>
    </source>
</evidence>